<feature type="region of interest" description="Disordered" evidence="1">
    <location>
        <begin position="1"/>
        <end position="56"/>
    </location>
</feature>
<evidence type="ECO:0000259" key="3">
    <source>
        <dbReference type="Pfam" id="PF02026"/>
    </source>
</evidence>
<dbReference type="PANTHER" id="PTHR43833:SF11">
    <property type="entry name" value="VOLTAGE-GATED POTASSIUM CHANNEL KCH"/>
    <property type="match status" value="1"/>
</dbReference>
<evidence type="ECO:0000313" key="6">
    <source>
        <dbReference type="Proteomes" id="UP000604475"/>
    </source>
</evidence>
<organism evidence="5 6">
    <name type="scientific">Frankia nepalensis</name>
    <dbReference type="NCBI Taxonomy" id="1836974"/>
    <lineage>
        <taxon>Bacteria</taxon>
        <taxon>Bacillati</taxon>
        <taxon>Actinomycetota</taxon>
        <taxon>Actinomycetes</taxon>
        <taxon>Frankiales</taxon>
        <taxon>Frankiaceae</taxon>
        <taxon>Frankia</taxon>
    </lineage>
</organism>
<keyword evidence="2" id="KW-0472">Membrane</keyword>
<proteinExistence type="predicted"/>
<sequence length="653" mass="70222">MRKIPASHRQRGSFRAVGSPITRTRTECPRRRARPHSLRDAGRGGTGSAVSNTGNRRGRRSRALLWGLLADPRGWRLLCAVAAAAALCLGIVGQWRMYQAAGLDGSFAARFLDLLYGALGLFVFQPPQLPDTALSAPLQVARFLAPAATFYALADALVLPVARLRARLARGHAVVCGVGPGAVALVAKLRAQGTRVVVVSDAGHGGPPDRVDDPEVPVLVGDPARPAVLRAAGAGRAEKLYVTGPATGRNAAVLVAAAAVAAAAGRGRSGPLRCYAEESDPDVLDALWILLLRRPASDAVTVTFFNTARLGARLLLDDVAPTWTPASAGAIVVAGVPPFGRELLVEIARRRRHDLGPGAPRLPVVVVDEEASHVVARLRARYGVVEAMLDIDCHDEPTGEVDLDRRAHARAPAQGLIEQIFVCYDDEELALRTALATARPPAHRSVVVRTGRTSPLGDALRPGRQEGQGAMDAIYDGLVIFPHLDRACDPEDVSDDRLEAWAAAIHADYCRRRLESGEADGGNEALVAWENLPEKYRSNNYDQARDIETKLNLIGCASARMTSDAEPFAFTPAEVDLLARWEHERWMGNRLANGWRGGEVRDNDRLIHPDIRPYDELSAQTKAKDADMVLLIPELLASSGYRIVRSPNPPTAG</sequence>
<dbReference type="InterPro" id="IPR050721">
    <property type="entry name" value="Trk_Ktr_HKT_K-transport"/>
</dbReference>
<evidence type="ECO:0000256" key="2">
    <source>
        <dbReference type="SAM" id="Phobius"/>
    </source>
</evidence>
<dbReference type="AlphaFoldDB" id="A0A937RRY4"/>
<gene>
    <name evidence="5" type="ORF">I7412_27550</name>
</gene>
<protein>
    <submittedName>
        <fullName evidence="5">NAD-binding protein</fullName>
    </submittedName>
</protein>
<dbReference type="EMBL" id="JAEACQ010000255">
    <property type="protein sequence ID" value="MBL7630851.1"/>
    <property type="molecule type" value="Genomic_DNA"/>
</dbReference>
<evidence type="ECO:0000313" key="5">
    <source>
        <dbReference type="EMBL" id="MBL7630851.1"/>
    </source>
</evidence>
<dbReference type="Pfam" id="PF02254">
    <property type="entry name" value="TrkA_N"/>
    <property type="match status" value="1"/>
</dbReference>
<evidence type="ECO:0000259" key="4">
    <source>
        <dbReference type="Pfam" id="PF02254"/>
    </source>
</evidence>
<feature type="transmembrane region" description="Helical" evidence="2">
    <location>
        <begin position="107"/>
        <end position="124"/>
    </location>
</feature>
<evidence type="ECO:0000256" key="1">
    <source>
        <dbReference type="SAM" id="MobiDB-lite"/>
    </source>
</evidence>
<dbReference type="PANTHER" id="PTHR43833">
    <property type="entry name" value="POTASSIUM CHANNEL PROTEIN 2-RELATED-RELATED"/>
    <property type="match status" value="1"/>
</dbReference>
<dbReference type="InterPro" id="IPR003032">
    <property type="entry name" value="Ryanodine_rcpt"/>
</dbReference>
<feature type="transmembrane region" description="Helical" evidence="2">
    <location>
        <begin position="74"/>
        <end position="95"/>
    </location>
</feature>
<dbReference type="InterPro" id="IPR036291">
    <property type="entry name" value="NAD(P)-bd_dom_sf"/>
</dbReference>
<feature type="transmembrane region" description="Helical" evidence="2">
    <location>
        <begin position="144"/>
        <end position="162"/>
    </location>
</feature>
<accession>A0A937RRY4</accession>
<keyword evidence="2" id="KW-0812">Transmembrane</keyword>
<dbReference type="Proteomes" id="UP000604475">
    <property type="component" value="Unassembled WGS sequence"/>
</dbReference>
<feature type="domain" description="Ryanodine receptor Ryr" evidence="3">
    <location>
        <begin position="575"/>
        <end position="644"/>
    </location>
</feature>
<comment type="caution">
    <text evidence="5">The sequence shown here is derived from an EMBL/GenBank/DDBJ whole genome shotgun (WGS) entry which is preliminary data.</text>
</comment>
<dbReference type="Pfam" id="PF02026">
    <property type="entry name" value="RyR"/>
    <property type="match status" value="1"/>
</dbReference>
<reference evidence="5" key="1">
    <citation type="submission" date="2020-12" db="EMBL/GenBank/DDBJ databases">
        <title>Genomic characterization of non-nitrogen-fixing Frankia strains.</title>
        <authorList>
            <person name="Carlos-Shanley C."/>
            <person name="Guerra T."/>
            <person name="Hahn D."/>
        </authorList>
    </citation>
    <scope>NUCLEOTIDE SEQUENCE</scope>
    <source>
        <strain evidence="5">CN6</strain>
    </source>
</reference>
<dbReference type="InterPro" id="IPR003148">
    <property type="entry name" value="RCK_N"/>
</dbReference>
<dbReference type="Gene3D" id="3.40.50.720">
    <property type="entry name" value="NAD(P)-binding Rossmann-like Domain"/>
    <property type="match status" value="1"/>
</dbReference>
<feature type="compositionally biased region" description="Basic residues" evidence="1">
    <location>
        <begin position="1"/>
        <end position="12"/>
    </location>
</feature>
<dbReference type="Gene3D" id="6.20.350.10">
    <property type="match status" value="2"/>
</dbReference>
<name>A0A937RRY4_9ACTN</name>
<keyword evidence="2" id="KW-1133">Transmembrane helix</keyword>
<feature type="domain" description="RCK N-terminal" evidence="4">
    <location>
        <begin position="174"/>
        <end position="258"/>
    </location>
</feature>
<dbReference type="GO" id="GO:0006813">
    <property type="term" value="P:potassium ion transport"/>
    <property type="evidence" value="ECO:0007669"/>
    <property type="project" value="InterPro"/>
</dbReference>
<dbReference type="SUPFAM" id="SSF51735">
    <property type="entry name" value="NAD(P)-binding Rossmann-fold domains"/>
    <property type="match status" value="1"/>
</dbReference>
<keyword evidence="6" id="KW-1185">Reference proteome</keyword>